<dbReference type="Proteomes" id="UP000095463">
    <property type="component" value="Unassembled WGS sequence"/>
</dbReference>
<keyword evidence="1" id="KW-1133">Transmembrane helix</keyword>
<protein>
    <recommendedName>
        <fullName evidence="4">DUF2628 domain-containing protein</fullName>
    </recommendedName>
</protein>
<organism evidence="2 3">
    <name type="scientific">Devosia insulae DS-56</name>
    <dbReference type="NCBI Taxonomy" id="1116389"/>
    <lineage>
        <taxon>Bacteria</taxon>
        <taxon>Pseudomonadati</taxon>
        <taxon>Pseudomonadota</taxon>
        <taxon>Alphaproteobacteria</taxon>
        <taxon>Hyphomicrobiales</taxon>
        <taxon>Devosiaceae</taxon>
        <taxon>Devosia</taxon>
    </lineage>
</organism>
<keyword evidence="1" id="KW-0812">Transmembrane</keyword>
<proteinExistence type="predicted"/>
<sequence>MTLYSVYERPSDTPTAVADRFSWSAALLPPVHALVHGLWLLLGIWVAGTVAIAGLSLVIGGEAAFWLYVLFATLIGFEAGTFRRVKTAKRGGRYRTEILAADEDLALVDYLKRQTR</sequence>
<dbReference type="AlphaFoldDB" id="A0A1E5XW44"/>
<evidence type="ECO:0000313" key="2">
    <source>
        <dbReference type="EMBL" id="OEO32816.1"/>
    </source>
</evidence>
<evidence type="ECO:0000256" key="1">
    <source>
        <dbReference type="SAM" id="Phobius"/>
    </source>
</evidence>
<dbReference type="Pfam" id="PF10947">
    <property type="entry name" value="DUF2628"/>
    <property type="match status" value="1"/>
</dbReference>
<accession>A0A1E5XW44</accession>
<feature type="transmembrane region" description="Helical" evidence="1">
    <location>
        <begin position="65"/>
        <end position="85"/>
    </location>
</feature>
<feature type="transmembrane region" description="Helical" evidence="1">
    <location>
        <begin position="38"/>
        <end position="59"/>
    </location>
</feature>
<evidence type="ECO:0000313" key="3">
    <source>
        <dbReference type="Proteomes" id="UP000095463"/>
    </source>
</evidence>
<reference evidence="2 3" key="1">
    <citation type="journal article" date="2015" name="Genome Announc.">
        <title>Genome Assemblies of Three Soil-Associated Devosia species: D. insulae, D. limi, and D. soli.</title>
        <authorList>
            <person name="Hassan Y.I."/>
            <person name="Lepp D."/>
            <person name="Zhou T."/>
        </authorList>
    </citation>
    <scope>NUCLEOTIDE SEQUENCE [LARGE SCALE GENOMIC DNA]</scope>
    <source>
        <strain evidence="2 3">DS-56</strain>
    </source>
</reference>
<gene>
    <name evidence="2" type="ORF">VW23_009730</name>
</gene>
<comment type="caution">
    <text evidence="2">The sequence shown here is derived from an EMBL/GenBank/DDBJ whole genome shotgun (WGS) entry which is preliminary data.</text>
</comment>
<evidence type="ECO:0008006" key="4">
    <source>
        <dbReference type="Google" id="ProtNLM"/>
    </source>
</evidence>
<dbReference type="RefSeq" id="WP_069908054.1">
    <property type="nucleotide sequence ID" value="NZ_LAJE02000053.1"/>
</dbReference>
<keyword evidence="3" id="KW-1185">Reference proteome</keyword>
<dbReference type="EMBL" id="LAJE02000053">
    <property type="protein sequence ID" value="OEO32816.1"/>
    <property type="molecule type" value="Genomic_DNA"/>
</dbReference>
<name>A0A1E5XW44_9HYPH</name>
<keyword evidence="1" id="KW-0472">Membrane</keyword>
<dbReference type="InterPro" id="IPR024399">
    <property type="entry name" value="DUF2628"/>
</dbReference>